<evidence type="ECO:0000256" key="10">
    <source>
        <dbReference type="PIRSR" id="PIRSR001589-3"/>
    </source>
</evidence>
<dbReference type="InterPro" id="IPR006426">
    <property type="entry name" value="Asn_synth_AEB"/>
</dbReference>
<dbReference type="InterPro" id="IPR033738">
    <property type="entry name" value="AsnB_N"/>
</dbReference>
<evidence type="ECO:0000256" key="7">
    <source>
        <dbReference type="ARBA" id="ARBA00048741"/>
    </source>
</evidence>
<dbReference type="RefSeq" id="WP_091310192.1">
    <property type="nucleotide sequence ID" value="NZ_CBCSJU010000002.1"/>
</dbReference>
<keyword evidence="8" id="KW-0028">Amino-acid biosynthesis</keyword>
<evidence type="ECO:0000256" key="1">
    <source>
        <dbReference type="ARBA" id="ARBA00005187"/>
    </source>
</evidence>
<dbReference type="CDD" id="cd00712">
    <property type="entry name" value="AsnB"/>
    <property type="match status" value="1"/>
</dbReference>
<dbReference type="Proteomes" id="UP000199702">
    <property type="component" value="Unassembled WGS sequence"/>
</dbReference>
<evidence type="ECO:0000256" key="6">
    <source>
        <dbReference type="ARBA" id="ARBA00022962"/>
    </source>
</evidence>
<dbReference type="Pfam" id="PF13522">
    <property type="entry name" value="GATase_6"/>
    <property type="match status" value="1"/>
</dbReference>
<dbReference type="GO" id="GO:0006529">
    <property type="term" value="P:asparagine biosynthetic process"/>
    <property type="evidence" value="ECO:0007669"/>
    <property type="project" value="UniProtKB-KW"/>
</dbReference>
<evidence type="ECO:0000256" key="9">
    <source>
        <dbReference type="PIRSR" id="PIRSR001589-2"/>
    </source>
</evidence>
<evidence type="ECO:0000256" key="3">
    <source>
        <dbReference type="ARBA" id="ARBA00012737"/>
    </source>
</evidence>
<dbReference type="SUPFAM" id="SSF56235">
    <property type="entry name" value="N-terminal nucleophile aminohydrolases (Ntn hydrolases)"/>
    <property type="match status" value="1"/>
</dbReference>
<evidence type="ECO:0000256" key="8">
    <source>
        <dbReference type="PIRSR" id="PIRSR001589-1"/>
    </source>
</evidence>
<reference evidence="13" key="1">
    <citation type="submission" date="2016-10" db="EMBL/GenBank/DDBJ databases">
        <authorList>
            <person name="Varghese N."/>
            <person name="Submissions S."/>
        </authorList>
    </citation>
    <scope>NUCLEOTIDE SEQUENCE [LARGE SCALE GENOMIC DNA]</scope>
    <source>
        <strain evidence="13">DSM 17934</strain>
    </source>
</reference>
<accession>A0A1H6SGR0</accession>
<feature type="binding site" evidence="9">
    <location>
        <position position="98"/>
    </location>
    <ligand>
        <name>L-glutamine</name>
        <dbReference type="ChEBI" id="CHEBI:58359"/>
    </ligand>
</feature>
<dbReference type="SUPFAM" id="SSF52402">
    <property type="entry name" value="Adenine nucleotide alpha hydrolases-like"/>
    <property type="match status" value="1"/>
</dbReference>
<evidence type="ECO:0000313" key="12">
    <source>
        <dbReference type="EMBL" id="SEI67021.1"/>
    </source>
</evidence>
<dbReference type="PANTHER" id="PTHR43284">
    <property type="entry name" value="ASPARAGINE SYNTHETASE (GLUTAMINE-HYDROLYZING)"/>
    <property type="match status" value="1"/>
</dbReference>
<comment type="catalytic activity">
    <reaction evidence="7">
        <text>L-aspartate + L-glutamine + ATP + H2O = L-asparagine + L-glutamate + AMP + diphosphate + H(+)</text>
        <dbReference type="Rhea" id="RHEA:12228"/>
        <dbReference type="ChEBI" id="CHEBI:15377"/>
        <dbReference type="ChEBI" id="CHEBI:15378"/>
        <dbReference type="ChEBI" id="CHEBI:29985"/>
        <dbReference type="ChEBI" id="CHEBI:29991"/>
        <dbReference type="ChEBI" id="CHEBI:30616"/>
        <dbReference type="ChEBI" id="CHEBI:33019"/>
        <dbReference type="ChEBI" id="CHEBI:58048"/>
        <dbReference type="ChEBI" id="CHEBI:58359"/>
        <dbReference type="ChEBI" id="CHEBI:456215"/>
        <dbReference type="EC" id="6.3.5.4"/>
    </reaction>
</comment>
<feature type="active site" description="For GATase activity" evidence="8">
    <location>
        <position position="2"/>
    </location>
</feature>
<keyword evidence="5 9" id="KW-0067">ATP-binding</keyword>
<dbReference type="AlphaFoldDB" id="A0A1H6SGR0"/>
<dbReference type="GO" id="GO:0005524">
    <property type="term" value="F:ATP binding"/>
    <property type="evidence" value="ECO:0007669"/>
    <property type="project" value="UniProtKB-KW"/>
</dbReference>
<dbReference type="Gene3D" id="3.60.20.10">
    <property type="entry name" value="Glutamine Phosphoribosylpyrophosphate, subunit 1, domain 1"/>
    <property type="match status" value="1"/>
</dbReference>
<dbReference type="STRING" id="402734.SAMN05660918_1356"/>
<dbReference type="InterPro" id="IPR001962">
    <property type="entry name" value="Asn_synthase"/>
</dbReference>
<dbReference type="PIRSF" id="PIRSF001589">
    <property type="entry name" value="Asn_synthetase_glu-h"/>
    <property type="match status" value="1"/>
</dbReference>
<gene>
    <name evidence="12" type="ORF">SAMN05660918_1356</name>
</gene>
<organism evidence="12 13">
    <name type="scientific">Flavobacterium terrigena</name>
    <dbReference type="NCBI Taxonomy" id="402734"/>
    <lineage>
        <taxon>Bacteria</taxon>
        <taxon>Pseudomonadati</taxon>
        <taxon>Bacteroidota</taxon>
        <taxon>Flavobacteriia</taxon>
        <taxon>Flavobacteriales</taxon>
        <taxon>Flavobacteriaceae</taxon>
        <taxon>Flavobacterium</taxon>
    </lineage>
</organism>
<evidence type="ECO:0000259" key="11">
    <source>
        <dbReference type="PROSITE" id="PS51278"/>
    </source>
</evidence>
<keyword evidence="4 9" id="KW-0547">Nucleotide-binding</keyword>
<name>A0A1H6SGR0_9FLAO</name>
<dbReference type="InterPro" id="IPR014729">
    <property type="entry name" value="Rossmann-like_a/b/a_fold"/>
</dbReference>
<sequence length="622" mass="71399">MCGISGFINKNLSDNNKQILIKGLSELQAHRGPDFSGEWNKDGNAHFFHQRLSLIDGNSRSNQPFFNDDFVLCFNGEIYNFLALKQHLPTVNFITTSDTEVLFQYLIHFGIEKTLRDIKGMFAFSFYNVKKKELFLVRDRFGIKPLVFVNNSEVFAFASESRTLAKALQLKPDSYKSIMALNSTLEGSSSYSLFNDVIKVKAGAVVKISENLEVSEDYYYKLSDQVDANHYKELAKKPKSEIVKEFDTLISKSVDEMLVSDFPMGSFVSGGIDSSLLTAIAKQYRPDIEMFTADIVGKHSEYSDSLALASHLDLPLHKTEFHPEDFLKHWITATEHNAAPIVYFTNGVPISRVAHLARQNNVKAVICGEGSDELFLGYSKLMAARYKNALLFPHEILKKIYKIYPTLHNYLFPPSSSNLDAFNIRLANSYKSEMLYEKGSELFSFVPKNEQKYYLDSFEMMQKHLQALLYRNDRMGMISSIEVRFPFLHEDVVKFGLNLPLEYKTRWTTQLHNKKHPFITDKWIVREVAKKYLPQNLVAKKKNGLPIDGLNGVRFAKEFFKNGYVAQNLQLDDATLDYMIRNENPYFIGKLASVELFGLLYDFNESHQDIQQKIDKFAKMKV</sequence>
<evidence type="ECO:0000256" key="4">
    <source>
        <dbReference type="ARBA" id="ARBA00022741"/>
    </source>
</evidence>
<keyword evidence="13" id="KW-1185">Reference proteome</keyword>
<feature type="domain" description="Glutamine amidotransferase type-2" evidence="11">
    <location>
        <begin position="2"/>
        <end position="211"/>
    </location>
</feature>
<dbReference type="OrthoDB" id="9763290at2"/>
<dbReference type="Pfam" id="PF00733">
    <property type="entry name" value="Asn_synthase"/>
    <property type="match status" value="1"/>
</dbReference>
<dbReference type="PROSITE" id="PS51278">
    <property type="entry name" value="GATASE_TYPE_2"/>
    <property type="match status" value="1"/>
</dbReference>
<keyword evidence="8" id="KW-0061">Asparagine biosynthesis</keyword>
<comment type="pathway">
    <text evidence="1">Amino-acid biosynthesis; L-asparagine biosynthesis; L-asparagine from L-aspartate (L-Gln route): step 1/1.</text>
</comment>
<comment type="similarity">
    <text evidence="2">Belongs to the asparagine synthetase family.</text>
</comment>
<dbReference type="EC" id="6.3.5.4" evidence="3"/>
<proteinExistence type="inferred from homology"/>
<feature type="site" description="Important for beta-aspartyl-AMP intermediate formation" evidence="10">
    <location>
        <position position="369"/>
    </location>
</feature>
<dbReference type="InterPro" id="IPR029055">
    <property type="entry name" value="Ntn_hydrolases_N"/>
</dbReference>
<dbReference type="InterPro" id="IPR051786">
    <property type="entry name" value="ASN_synthetase/amidase"/>
</dbReference>
<evidence type="ECO:0000256" key="2">
    <source>
        <dbReference type="ARBA" id="ARBA00005752"/>
    </source>
</evidence>
<dbReference type="GO" id="GO:0004066">
    <property type="term" value="F:asparagine synthase (glutamine-hydrolyzing) activity"/>
    <property type="evidence" value="ECO:0007669"/>
    <property type="project" value="UniProtKB-EC"/>
</dbReference>
<evidence type="ECO:0000256" key="5">
    <source>
        <dbReference type="ARBA" id="ARBA00022840"/>
    </source>
</evidence>
<dbReference type="EMBL" id="FNYA01000002">
    <property type="protein sequence ID" value="SEI67021.1"/>
    <property type="molecule type" value="Genomic_DNA"/>
</dbReference>
<keyword evidence="6 8" id="KW-0315">Glutamine amidotransferase</keyword>
<protein>
    <recommendedName>
        <fullName evidence="3">asparagine synthase (glutamine-hydrolyzing)</fullName>
        <ecNumber evidence="3">6.3.5.4</ecNumber>
    </recommendedName>
</protein>
<dbReference type="PANTHER" id="PTHR43284:SF1">
    <property type="entry name" value="ASPARAGINE SYNTHETASE"/>
    <property type="match status" value="1"/>
</dbReference>
<dbReference type="Gene3D" id="3.40.50.620">
    <property type="entry name" value="HUPs"/>
    <property type="match status" value="1"/>
</dbReference>
<dbReference type="InterPro" id="IPR017932">
    <property type="entry name" value="GATase_2_dom"/>
</dbReference>
<dbReference type="CDD" id="cd01991">
    <property type="entry name" value="Asn_synthase_B_C"/>
    <property type="match status" value="1"/>
</dbReference>
<evidence type="ECO:0000313" key="13">
    <source>
        <dbReference type="Proteomes" id="UP000199702"/>
    </source>
</evidence>
<dbReference type="NCBIfam" id="TIGR01536">
    <property type="entry name" value="asn_synth_AEB"/>
    <property type="match status" value="1"/>
</dbReference>